<comment type="similarity">
    <text evidence="1">Belongs to the glycosyltransferase 2 family.</text>
</comment>
<evidence type="ECO:0000259" key="4">
    <source>
        <dbReference type="Pfam" id="PF00535"/>
    </source>
</evidence>
<reference evidence="6" key="1">
    <citation type="journal article" date="2019" name="Int. J. Syst. Evol. Microbiol.">
        <title>The Global Catalogue of Microorganisms (GCM) 10K type strain sequencing project: providing services to taxonomists for standard genome sequencing and annotation.</title>
        <authorList>
            <consortium name="The Broad Institute Genomics Platform"/>
            <consortium name="The Broad Institute Genome Sequencing Center for Infectious Disease"/>
            <person name="Wu L."/>
            <person name="Ma J."/>
        </authorList>
    </citation>
    <scope>NUCLEOTIDE SEQUENCE [LARGE SCALE GENOMIC DNA]</scope>
    <source>
        <strain evidence="6">JCM 17085</strain>
    </source>
</reference>
<evidence type="ECO:0000313" key="5">
    <source>
        <dbReference type="EMBL" id="GAA4084376.1"/>
    </source>
</evidence>
<keyword evidence="2" id="KW-0328">Glycosyltransferase</keyword>
<evidence type="ECO:0000313" key="6">
    <source>
        <dbReference type="Proteomes" id="UP001500841"/>
    </source>
</evidence>
<evidence type="ECO:0000256" key="1">
    <source>
        <dbReference type="ARBA" id="ARBA00006739"/>
    </source>
</evidence>
<dbReference type="PANTHER" id="PTHR43179">
    <property type="entry name" value="RHAMNOSYLTRANSFERASE WBBL"/>
    <property type="match status" value="1"/>
</dbReference>
<organism evidence="5 6">
    <name type="scientific">Mucilaginibacter panaciglaebae</name>
    <dbReference type="NCBI Taxonomy" id="502331"/>
    <lineage>
        <taxon>Bacteria</taxon>
        <taxon>Pseudomonadati</taxon>
        <taxon>Bacteroidota</taxon>
        <taxon>Sphingobacteriia</taxon>
        <taxon>Sphingobacteriales</taxon>
        <taxon>Sphingobacteriaceae</taxon>
        <taxon>Mucilaginibacter</taxon>
    </lineage>
</organism>
<evidence type="ECO:0000256" key="3">
    <source>
        <dbReference type="ARBA" id="ARBA00022679"/>
    </source>
</evidence>
<protein>
    <submittedName>
        <fullName evidence="5">Glycosyltransferase family 2 protein</fullName>
    </submittedName>
</protein>
<gene>
    <name evidence="5" type="ORF">GCM10022392_01370</name>
</gene>
<keyword evidence="6" id="KW-1185">Reference proteome</keyword>
<dbReference type="Gene3D" id="3.90.550.10">
    <property type="entry name" value="Spore Coat Polysaccharide Biosynthesis Protein SpsA, Chain A"/>
    <property type="match status" value="1"/>
</dbReference>
<evidence type="ECO:0000256" key="2">
    <source>
        <dbReference type="ARBA" id="ARBA00022676"/>
    </source>
</evidence>
<proteinExistence type="inferred from homology"/>
<dbReference type="Proteomes" id="UP001500841">
    <property type="component" value="Unassembled WGS sequence"/>
</dbReference>
<accession>A0ABP7W9U0</accession>
<dbReference type="Pfam" id="PF00535">
    <property type="entry name" value="Glycos_transf_2"/>
    <property type="match status" value="1"/>
</dbReference>
<dbReference type="InterPro" id="IPR029044">
    <property type="entry name" value="Nucleotide-diphossugar_trans"/>
</dbReference>
<dbReference type="EMBL" id="BAABCV010000001">
    <property type="protein sequence ID" value="GAA4084376.1"/>
    <property type="molecule type" value="Genomic_DNA"/>
</dbReference>
<dbReference type="SUPFAM" id="SSF53448">
    <property type="entry name" value="Nucleotide-diphospho-sugar transferases"/>
    <property type="match status" value="1"/>
</dbReference>
<feature type="domain" description="Glycosyltransferase 2-like" evidence="4">
    <location>
        <begin position="26"/>
        <end position="122"/>
    </location>
</feature>
<keyword evidence="3" id="KW-0808">Transferase</keyword>
<dbReference type="InterPro" id="IPR001173">
    <property type="entry name" value="Glyco_trans_2-like"/>
</dbReference>
<comment type="caution">
    <text evidence="5">The sequence shown here is derived from an EMBL/GenBank/DDBJ whole genome shotgun (WGS) entry which is preliminary data.</text>
</comment>
<name>A0ABP7W9U0_9SPHI</name>
<sequence length="249" mass="28658">MIVPAKIDIIILSYAKDHNLKALTTQTVKTLLESENPDEVEFNVLVIESNKALQPYQFANTTTIYPSEEFGFNRYLNIGIKHTSNPYICLCNNDLIFHEGWATEILKAMATDPDIVSATPFCPNFHKGAGFDASGPVTEGYFGTFVGWCFFVKRKIFNTIGLLDERFNFWYADADYCHLLEKHHIKNCLIPSSKVTHLGSESLKTTAEKEQQRLTQLPRFYYSYKWQHHSWLKYKIQSALFKLKLLIGL</sequence>
<dbReference type="PANTHER" id="PTHR43179:SF12">
    <property type="entry name" value="GALACTOFURANOSYLTRANSFERASE GLFT2"/>
    <property type="match status" value="1"/>
</dbReference>